<dbReference type="SUPFAM" id="SSF53448">
    <property type="entry name" value="Nucleotide-diphospho-sugar transferases"/>
    <property type="match status" value="1"/>
</dbReference>
<dbReference type="PANTHER" id="PTHR11183">
    <property type="entry name" value="GLYCOGENIN SUBFAMILY MEMBER"/>
    <property type="match status" value="1"/>
</dbReference>
<dbReference type="EMBL" id="JAVRRF010000002">
    <property type="protein sequence ID" value="KAK5067306.1"/>
    <property type="molecule type" value="Genomic_DNA"/>
</dbReference>
<proteinExistence type="predicted"/>
<accession>A0ABR0JPU6</accession>
<evidence type="ECO:0000313" key="2">
    <source>
        <dbReference type="Proteomes" id="UP001345691"/>
    </source>
</evidence>
<reference evidence="1 2" key="1">
    <citation type="submission" date="2023-08" db="EMBL/GenBank/DDBJ databases">
        <title>Black Yeasts Isolated from many extreme environments.</title>
        <authorList>
            <person name="Coleine C."/>
            <person name="Stajich J.E."/>
            <person name="Selbmann L."/>
        </authorList>
    </citation>
    <scope>NUCLEOTIDE SEQUENCE [LARGE SCALE GENOMIC DNA]</scope>
    <source>
        <strain evidence="1 2">CCFEE 6328</strain>
    </source>
</reference>
<comment type="caution">
    <text evidence="1">The sequence shown here is derived from an EMBL/GenBank/DDBJ whole genome shotgun (WGS) entry which is preliminary data.</text>
</comment>
<dbReference type="Gene3D" id="3.90.550.10">
    <property type="entry name" value="Spore Coat Polysaccharide Biosynthesis Protein SpsA, Chain A"/>
    <property type="match status" value="1"/>
</dbReference>
<dbReference type="InterPro" id="IPR050587">
    <property type="entry name" value="GNT1/Glycosyltrans_8"/>
</dbReference>
<dbReference type="InterPro" id="IPR029044">
    <property type="entry name" value="Nucleotide-diphossugar_trans"/>
</dbReference>
<evidence type="ECO:0000313" key="1">
    <source>
        <dbReference type="EMBL" id="KAK5067306.1"/>
    </source>
</evidence>
<name>A0ABR0JPU6_9EURO</name>
<protein>
    <recommendedName>
        <fullName evidence="3">Nucleotide-diphospho-sugar transferase domain-containing protein</fullName>
    </recommendedName>
</protein>
<sequence>MAESRPRQLFATRQSRFIVTAMGLVVLLLLLFRNAGTSHSGIITPYDSLSRASCALIAPCHQRAIGMILGSPDFLPGAVTLADSISKHAPTVDKVHIMPNDRSSHGFTSDHIQLLERVGFTLKPFDDLPLPMSADGKDDKLVNPRYYDMLMKLRAWSLVEYSSIAFLDNDVLFGW</sequence>
<organism evidence="1 2">
    <name type="scientific">Exophiala sideris</name>
    <dbReference type="NCBI Taxonomy" id="1016849"/>
    <lineage>
        <taxon>Eukaryota</taxon>
        <taxon>Fungi</taxon>
        <taxon>Dikarya</taxon>
        <taxon>Ascomycota</taxon>
        <taxon>Pezizomycotina</taxon>
        <taxon>Eurotiomycetes</taxon>
        <taxon>Chaetothyriomycetidae</taxon>
        <taxon>Chaetothyriales</taxon>
        <taxon>Herpotrichiellaceae</taxon>
        <taxon>Exophiala</taxon>
    </lineage>
</organism>
<dbReference type="Proteomes" id="UP001345691">
    <property type="component" value="Unassembled WGS sequence"/>
</dbReference>
<keyword evidence="2" id="KW-1185">Reference proteome</keyword>
<gene>
    <name evidence="1" type="ORF">LTR69_001293</name>
</gene>
<evidence type="ECO:0008006" key="3">
    <source>
        <dbReference type="Google" id="ProtNLM"/>
    </source>
</evidence>